<dbReference type="PROSITE" id="PS00301">
    <property type="entry name" value="G_TR_1"/>
    <property type="match status" value="1"/>
</dbReference>
<dbReference type="PANTHER" id="PTHR43512:SF4">
    <property type="entry name" value="TRANSLATION FACTOR GUF1 HOMOLOG, CHLOROPLASTIC"/>
    <property type="match status" value="1"/>
</dbReference>
<dbReference type="EC" id="3.6.5.n1" evidence="11 12"/>
<dbReference type="InterPro" id="IPR013842">
    <property type="entry name" value="LepA_CTD"/>
</dbReference>
<dbReference type="InterPro" id="IPR006297">
    <property type="entry name" value="EF-4"/>
</dbReference>
<dbReference type="SUPFAM" id="SSF50447">
    <property type="entry name" value="Translation proteins"/>
    <property type="match status" value="1"/>
</dbReference>
<dbReference type="InterPro" id="IPR009000">
    <property type="entry name" value="Transl_B-barrel_sf"/>
</dbReference>
<dbReference type="CDD" id="cd16260">
    <property type="entry name" value="EF4_III"/>
    <property type="match status" value="1"/>
</dbReference>
<evidence type="ECO:0000256" key="1">
    <source>
        <dbReference type="ARBA" id="ARBA00005454"/>
    </source>
</evidence>
<evidence type="ECO:0000256" key="9">
    <source>
        <dbReference type="ARBA" id="ARBA00057626"/>
    </source>
</evidence>
<evidence type="ECO:0000313" key="15">
    <source>
        <dbReference type="Proteomes" id="UP000177171"/>
    </source>
</evidence>
<reference evidence="14 15" key="1">
    <citation type="journal article" date="2016" name="Nat. Commun.">
        <title>Thousands of microbial genomes shed light on interconnected biogeochemical processes in an aquifer system.</title>
        <authorList>
            <person name="Anantharaman K."/>
            <person name="Brown C.T."/>
            <person name="Hug L.A."/>
            <person name="Sharon I."/>
            <person name="Castelle C.J."/>
            <person name="Probst A.J."/>
            <person name="Thomas B.C."/>
            <person name="Singh A."/>
            <person name="Wilkins M.J."/>
            <person name="Karaoz U."/>
            <person name="Brodie E.L."/>
            <person name="Williams K.H."/>
            <person name="Hubbard S.S."/>
            <person name="Banfield J.F."/>
        </authorList>
    </citation>
    <scope>NUCLEOTIDE SEQUENCE [LARGE SCALE GENOMIC DNA]</scope>
</reference>
<comment type="similarity">
    <text evidence="10">Belongs to the GTP-binding elongation factor family. LepA subfamily.</text>
</comment>
<keyword evidence="2 12" id="KW-1003">Cell membrane</keyword>
<evidence type="ECO:0000256" key="12">
    <source>
        <dbReference type="HAMAP-Rule" id="MF_00071"/>
    </source>
</evidence>
<evidence type="ECO:0000259" key="13">
    <source>
        <dbReference type="PROSITE" id="PS51722"/>
    </source>
</evidence>
<dbReference type="InterPro" id="IPR031157">
    <property type="entry name" value="G_TR_CS"/>
</dbReference>
<evidence type="ECO:0000256" key="6">
    <source>
        <dbReference type="ARBA" id="ARBA00023134"/>
    </source>
</evidence>
<comment type="function">
    <text evidence="9 12">Required for accurate and efficient protein synthesis under certain stress conditions. May act as a fidelity factor of the translation reaction, by catalyzing a one-codon backward translocation of tRNAs on improperly translocated ribosomes. Back-translocation proceeds from a post-translocation (POST) complex to a pre-translocation (PRE) complex, thus giving elongation factor G a second chance to translocate the tRNAs correctly. Binds to ribosomes in a GTP-dependent manner.</text>
</comment>
<keyword evidence="6 12" id="KW-0342">GTP-binding</keyword>
<keyword evidence="7 12" id="KW-0472">Membrane</keyword>
<dbReference type="FunFam" id="3.30.70.2570:FF:000001">
    <property type="entry name" value="Translation factor GUF1, mitochondrial"/>
    <property type="match status" value="1"/>
</dbReference>
<comment type="caution">
    <text evidence="14">The sequence shown here is derived from an EMBL/GenBank/DDBJ whole genome shotgun (WGS) entry which is preliminary data.</text>
</comment>
<dbReference type="CDD" id="cd03709">
    <property type="entry name" value="lepA_C"/>
    <property type="match status" value="1"/>
</dbReference>
<dbReference type="InterPro" id="IPR000640">
    <property type="entry name" value="EFG_V-like"/>
</dbReference>
<dbReference type="GO" id="GO:0003746">
    <property type="term" value="F:translation elongation factor activity"/>
    <property type="evidence" value="ECO:0007669"/>
    <property type="project" value="UniProtKB-UniRule"/>
</dbReference>
<evidence type="ECO:0000313" key="14">
    <source>
        <dbReference type="EMBL" id="OHA13527.1"/>
    </source>
</evidence>
<dbReference type="Pfam" id="PF06421">
    <property type="entry name" value="LepA_C"/>
    <property type="match status" value="1"/>
</dbReference>
<dbReference type="SUPFAM" id="SSF54980">
    <property type="entry name" value="EF-G C-terminal domain-like"/>
    <property type="match status" value="2"/>
</dbReference>
<gene>
    <name evidence="12" type="primary">lepA</name>
    <name evidence="14" type="ORF">A3G49_00350</name>
</gene>
<dbReference type="GO" id="GO:0045727">
    <property type="term" value="P:positive regulation of translation"/>
    <property type="evidence" value="ECO:0007669"/>
    <property type="project" value="UniProtKB-UniRule"/>
</dbReference>
<dbReference type="Pfam" id="PF14492">
    <property type="entry name" value="EFG_III"/>
    <property type="match status" value="1"/>
</dbReference>
<dbReference type="Gene3D" id="3.30.70.870">
    <property type="entry name" value="Elongation Factor G (Translational Gtpase), domain 3"/>
    <property type="match status" value="1"/>
</dbReference>
<dbReference type="Gene3D" id="2.40.30.10">
    <property type="entry name" value="Translation factors"/>
    <property type="match status" value="1"/>
</dbReference>
<feature type="binding site" evidence="12">
    <location>
        <begin position="289"/>
        <end position="292"/>
    </location>
    <ligand>
        <name>GTP</name>
        <dbReference type="ChEBI" id="CHEBI:37565"/>
    </ligand>
</feature>
<evidence type="ECO:0000256" key="11">
    <source>
        <dbReference type="ARBA" id="ARBA00066744"/>
    </source>
</evidence>
<dbReference type="PANTHER" id="PTHR43512">
    <property type="entry name" value="TRANSLATION FACTOR GUF1-RELATED"/>
    <property type="match status" value="1"/>
</dbReference>
<dbReference type="PROSITE" id="PS51722">
    <property type="entry name" value="G_TR_2"/>
    <property type="match status" value="1"/>
</dbReference>
<dbReference type="SUPFAM" id="SSF52540">
    <property type="entry name" value="P-loop containing nucleoside triphosphate hydrolases"/>
    <property type="match status" value="1"/>
</dbReference>
<dbReference type="InterPro" id="IPR035647">
    <property type="entry name" value="EFG_III/V"/>
</dbReference>
<evidence type="ECO:0000256" key="7">
    <source>
        <dbReference type="ARBA" id="ARBA00023136"/>
    </source>
</evidence>
<keyword evidence="5 12" id="KW-0648">Protein biosynthesis</keyword>
<dbReference type="FunFam" id="3.30.70.870:FF:000004">
    <property type="entry name" value="Translation factor GUF1, mitochondrial"/>
    <property type="match status" value="1"/>
</dbReference>
<organism evidence="14 15">
    <name type="scientific">Candidatus Sungbacteria bacterium RIFCSPLOWO2_12_FULL_41_11</name>
    <dbReference type="NCBI Taxonomy" id="1802286"/>
    <lineage>
        <taxon>Bacteria</taxon>
        <taxon>Candidatus Sungiibacteriota</taxon>
    </lineage>
</organism>
<dbReference type="Gene3D" id="3.30.70.240">
    <property type="match status" value="1"/>
</dbReference>
<feature type="binding site" evidence="12">
    <location>
        <begin position="13"/>
        <end position="18"/>
    </location>
    <ligand>
        <name>GTP</name>
        <dbReference type="ChEBI" id="CHEBI:37565"/>
    </ligand>
</feature>
<dbReference type="Gene3D" id="3.30.70.2570">
    <property type="entry name" value="Elongation factor 4, C-terminal domain"/>
    <property type="match status" value="1"/>
</dbReference>
<dbReference type="Pfam" id="PF00679">
    <property type="entry name" value="EFG_C"/>
    <property type="match status" value="1"/>
</dbReference>
<dbReference type="FunFam" id="2.40.30.10:FF:000015">
    <property type="entry name" value="Translation factor GUF1, mitochondrial"/>
    <property type="match status" value="1"/>
</dbReference>
<dbReference type="InterPro" id="IPR041095">
    <property type="entry name" value="EFG_II"/>
</dbReference>
<dbReference type="Gene3D" id="3.40.50.300">
    <property type="entry name" value="P-loop containing nucleotide triphosphate hydrolases"/>
    <property type="match status" value="2"/>
</dbReference>
<dbReference type="CDD" id="cd03699">
    <property type="entry name" value="EF4_II"/>
    <property type="match status" value="1"/>
</dbReference>
<comment type="subcellular location">
    <subcellularLocation>
        <location evidence="12">Cell membrane</location>
        <topology evidence="12">Peripheral membrane protein</topology>
        <orientation evidence="12">Cytoplasmic side</orientation>
    </subcellularLocation>
</comment>
<dbReference type="InterPro" id="IPR026350">
    <property type="entry name" value="GxxExxY"/>
</dbReference>
<evidence type="ECO:0000256" key="4">
    <source>
        <dbReference type="ARBA" id="ARBA00022801"/>
    </source>
</evidence>
<dbReference type="InterPro" id="IPR000795">
    <property type="entry name" value="T_Tr_GTP-bd_dom"/>
</dbReference>
<comment type="catalytic activity">
    <reaction evidence="8 12">
        <text>GTP + H2O = GDP + phosphate + H(+)</text>
        <dbReference type="Rhea" id="RHEA:19669"/>
        <dbReference type="ChEBI" id="CHEBI:15377"/>
        <dbReference type="ChEBI" id="CHEBI:15378"/>
        <dbReference type="ChEBI" id="CHEBI:37565"/>
        <dbReference type="ChEBI" id="CHEBI:43474"/>
        <dbReference type="ChEBI" id="CHEBI:58189"/>
        <dbReference type="EC" id="3.6.5.n1"/>
    </reaction>
</comment>
<accession>A0A1G2LPK0</accession>
<dbReference type="GO" id="GO:0003924">
    <property type="term" value="F:GTPase activity"/>
    <property type="evidence" value="ECO:0007669"/>
    <property type="project" value="UniProtKB-UniRule"/>
</dbReference>
<evidence type="ECO:0000256" key="10">
    <source>
        <dbReference type="ARBA" id="ARBA00061052"/>
    </source>
</evidence>
<dbReference type="EMBL" id="MHQY01000025">
    <property type="protein sequence ID" value="OHA13527.1"/>
    <property type="molecule type" value="Genomic_DNA"/>
</dbReference>
<dbReference type="InterPro" id="IPR035654">
    <property type="entry name" value="LepA_IV"/>
</dbReference>
<dbReference type="Pfam" id="PF00009">
    <property type="entry name" value="GTP_EFTU"/>
    <property type="match status" value="2"/>
</dbReference>
<keyword evidence="4 12" id="KW-0378">Hydrolase</keyword>
<evidence type="ECO:0000256" key="5">
    <source>
        <dbReference type="ARBA" id="ARBA00022917"/>
    </source>
</evidence>
<keyword evidence="3 12" id="KW-0547">Nucleotide-binding</keyword>
<evidence type="ECO:0000256" key="3">
    <source>
        <dbReference type="ARBA" id="ARBA00022741"/>
    </source>
</evidence>
<dbReference type="InterPro" id="IPR038363">
    <property type="entry name" value="LepA_C_sf"/>
</dbReference>
<dbReference type="Proteomes" id="UP000177171">
    <property type="component" value="Unassembled WGS sequence"/>
</dbReference>
<protein>
    <recommendedName>
        <fullName evidence="11 12">Elongation factor 4</fullName>
        <shortName evidence="12">EF-4</shortName>
        <ecNumber evidence="11 12">3.6.5.n1</ecNumber>
    </recommendedName>
    <alternativeName>
        <fullName evidence="12">Ribosomal back-translocase LepA</fullName>
    </alternativeName>
</protein>
<proteinExistence type="inferred from homology"/>
<comment type="similarity">
    <text evidence="1 12">Belongs to the TRAFAC class translation factor GTPase superfamily. Classic translation factor GTPase family. LepA subfamily.</text>
</comment>
<feature type="domain" description="Tr-type G" evidence="13">
    <location>
        <begin position="1"/>
        <end position="342"/>
    </location>
</feature>
<dbReference type="AlphaFoldDB" id="A0A1G2LPK0"/>
<dbReference type="NCBIfam" id="TIGR00231">
    <property type="entry name" value="small_GTP"/>
    <property type="match status" value="1"/>
</dbReference>
<dbReference type="HAMAP" id="MF_00071">
    <property type="entry name" value="LepA"/>
    <property type="match status" value="1"/>
</dbReference>
<evidence type="ECO:0000256" key="2">
    <source>
        <dbReference type="ARBA" id="ARBA00022475"/>
    </source>
</evidence>
<dbReference type="Pfam" id="PF13366">
    <property type="entry name" value="PDDEXK_3"/>
    <property type="match status" value="1"/>
</dbReference>
<dbReference type="GO" id="GO:0005525">
    <property type="term" value="F:GTP binding"/>
    <property type="evidence" value="ECO:0007669"/>
    <property type="project" value="UniProtKB-UniRule"/>
</dbReference>
<dbReference type="NCBIfam" id="TIGR04256">
    <property type="entry name" value="GxxExxY"/>
    <property type="match status" value="1"/>
</dbReference>
<dbReference type="InterPro" id="IPR005225">
    <property type="entry name" value="Small_GTP-bd"/>
</dbReference>
<dbReference type="GO" id="GO:0043022">
    <property type="term" value="F:ribosome binding"/>
    <property type="evidence" value="ECO:0007669"/>
    <property type="project" value="UniProtKB-UniRule"/>
</dbReference>
<sequence>MNIRNFVIIAHIDHGKSTLADRFLELTGTIEKRKMREQFLDTMELEREKGITIKMQPVRMLWHPHRGKNADYTQNNAESTLLYEDLTYKIRGVLFQVRKKIGLGHKEQVYHNALEIEFKNAGLLYESKKNIPILYEGRNIGTYQPDFVVENKVLIELKALPEIGRPQVEQTWSYPKGCEYKVALLVNYGSTDLEIKRIVYDTARNVSALSALSQHISAGVSDQIENDEYILNLIDTPGHVDFTYEVSRALACVEGAILLVDATQGVQAQTIANLHLAKQAGLAIIPAINKIDLAGARIKETEDELVNLLGVKLEDIFKVSGKTGEGVEKLLQAVIELIPPPHGADNRGQNADNGGYFPRLSALAPLDSARGASNGVNLRESANAPRALIFDSHFDNFRGVIAHVRVFDGEFKKQDKILMAVAKSKADIMELGFFMPELLPQEKLSTGEIGYIATGIKEPEGVRIGDTVILARDAENKVEIFFGYRQPKPMVFASVYPEDADDYEKLRDSLKKIKLNDASLFFEPEASDALGRGFRAGFLGMLHMEIIGERLKREYGLSLVFTTPSVAYLVAVKDGKESYVYSPSLMPEEHEITSLKEPWVKLEIITPQKFLGGVMGLLRLTRGSYVSQEYFGSGRLLIVYGAPLKDILVDFFDKLKSVTEGYGSLGYELLDYRVSDLSRLDILVAGEPERAFSQMVPKEDVYNEGRSMVQKLKEILPKQLFTVSLQAAVSGKIIARETIPAMKKDVTGYLYGGDRTRKMKLWKKQKRGKERLKAGGRVEIPPDVFLKMLKR</sequence>
<evidence type="ECO:0000256" key="8">
    <source>
        <dbReference type="ARBA" id="ARBA00050293"/>
    </source>
</evidence>
<name>A0A1G2LPK0_9BACT</name>
<dbReference type="GO" id="GO:0005886">
    <property type="term" value="C:plasma membrane"/>
    <property type="evidence" value="ECO:0007669"/>
    <property type="project" value="UniProtKB-SubCell"/>
</dbReference>
<dbReference type="InterPro" id="IPR027417">
    <property type="entry name" value="P-loop_NTPase"/>
</dbReference>